<reference evidence="11" key="1">
    <citation type="submission" date="2023-06" db="EMBL/GenBank/DDBJ databases">
        <authorList>
            <person name="Delattre M."/>
        </authorList>
    </citation>
    <scope>NUCLEOTIDE SEQUENCE</scope>
    <source>
        <strain evidence="11">AF72</strain>
    </source>
</reference>
<gene>
    <name evidence="11" type="ORF">MSPICULIGERA_LOCUS14735</name>
</gene>
<keyword evidence="5 9" id="KW-0547">Nucleotide-binding</keyword>
<keyword evidence="8" id="KW-0464">Manganese</keyword>
<dbReference type="PROSITE" id="PS50011">
    <property type="entry name" value="PROTEIN_KINASE_DOM"/>
    <property type="match status" value="1"/>
</dbReference>
<comment type="caution">
    <text evidence="11">The sequence shown here is derived from an EMBL/GenBank/DDBJ whole genome shotgun (WGS) entry which is preliminary data.</text>
</comment>
<evidence type="ECO:0000313" key="12">
    <source>
        <dbReference type="Proteomes" id="UP001177023"/>
    </source>
</evidence>
<name>A0AA36CY43_9BILA</name>
<proteinExistence type="predicted"/>
<dbReference type="InterPro" id="IPR000719">
    <property type="entry name" value="Prot_kinase_dom"/>
</dbReference>
<dbReference type="SUPFAM" id="SSF56112">
    <property type="entry name" value="Protein kinase-like (PK-like)"/>
    <property type="match status" value="1"/>
</dbReference>
<dbReference type="GO" id="GO:0005634">
    <property type="term" value="C:nucleus"/>
    <property type="evidence" value="ECO:0007669"/>
    <property type="project" value="TreeGrafter"/>
</dbReference>
<dbReference type="InterPro" id="IPR017441">
    <property type="entry name" value="Protein_kinase_ATP_BS"/>
</dbReference>
<dbReference type="PROSITE" id="PS00107">
    <property type="entry name" value="PROTEIN_KINASE_ATP"/>
    <property type="match status" value="1"/>
</dbReference>
<dbReference type="InterPro" id="IPR050940">
    <property type="entry name" value="Actin_reg-Ser/Thr_kinase"/>
</dbReference>
<keyword evidence="3" id="KW-0723">Serine/threonine-protein kinase</keyword>
<evidence type="ECO:0000256" key="8">
    <source>
        <dbReference type="ARBA" id="ARBA00023211"/>
    </source>
</evidence>
<evidence type="ECO:0000256" key="4">
    <source>
        <dbReference type="ARBA" id="ARBA00022679"/>
    </source>
</evidence>
<dbReference type="GO" id="GO:0005524">
    <property type="term" value="F:ATP binding"/>
    <property type="evidence" value="ECO:0007669"/>
    <property type="project" value="UniProtKB-UniRule"/>
</dbReference>
<feature type="domain" description="Protein kinase" evidence="10">
    <location>
        <begin position="67"/>
        <end position="338"/>
    </location>
</feature>
<evidence type="ECO:0000259" key="10">
    <source>
        <dbReference type="PROSITE" id="PS50011"/>
    </source>
</evidence>
<evidence type="ECO:0000256" key="5">
    <source>
        <dbReference type="ARBA" id="ARBA00022741"/>
    </source>
</evidence>
<evidence type="ECO:0000256" key="9">
    <source>
        <dbReference type="PROSITE-ProRule" id="PRU10141"/>
    </source>
</evidence>
<dbReference type="EMBL" id="CATQJA010002644">
    <property type="protein sequence ID" value="CAJ0576442.1"/>
    <property type="molecule type" value="Genomic_DNA"/>
</dbReference>
<dbReference type="Gene3D" id="3.30.200.20">
    <property type="entry name" value="Phosphorylase Kinase, domain 1"/>
    <property type="match status" value="1"/>
</dbReference>
<dbReference type="InterPro" id="IPR008266">
    <property type="entry name" value="Tyr_kinase_AS"/>
</dbReference>
<evidence type="ECO:0000313" key="11">
    <source>
        <dbReference type="EMBL" id="CAJ0576442.1"/>
    </source>
</evidence>
<dbReference type="Proteomes" id="UP001177023">
    <property type="component" value="Unassembled WGS sequence"/>
</dbReference>
<organism evidence="11 12">
    <name type="scientific">Mesorhabditis spiculigera</name>
    <dbReference type="NCBI Taxonomy" id="96644"/>
    <lineage>
        <taxon>Eukaryota</taxon>
        <taxon>Metazoa</taxon>
        <taxon>Ecdysozoa</taxon>
        <taxon>Nematoda</taxon>
        <taxon>Chromadorea</taxon>
        <taxon>Rhabditida</taxon>
        <taxon>Rhabditina</taxon>
        <taxon>Rhabditomorpha</taxon>
        <taxon>Rhabditoidea</taxon>
        <taxon>Rhabditidae</taxon>
        <taxon>Mesorhabditinae</taxon>
        <taxon>Mesorhabditis</taxon>
    </lineage>
</organism>
<evidence type="ECO:0000256" key="3">
    <source>
        <dbReference type="ARBA" id="ARBA00022527"/>
    </source>
</evidence>
<dbReference type="PROSITE" id="PS00109">
    <property type="entry name" value="PROTEIN_KINASE_TYR"/>
    <property type="match status" value="1"/>
</dbReference>
<dbReference type="GO" id="GO:0004674">
    <property type="term" value="F:protein serine/threonine kinase activity"/>
    <property type="evidence" value="ECO:0007669"/>
    <property type="project" value="UniProtKB-KW"/>
</dbReference>
<feature type="non-terminal residue" evidence="11">
    <location>
        <position position="566"/>
    </location>
</feature>
<dbReference type="PANTHER" id="PTHR46485">
    <property type="entry name" value="LIM DOMAIN KINASE 1"/>
    <property type="match status" value="1"/>
</dbReference>
<evidence type="ECO:0000256" key="1">
    <source>
        <dbReference type="ARBA" id="ARBA00001936"/>
    </source>
</evidence>
<dbReference type="Pfam" id="PF00069">
    <property type="entry name" value="Pkinase"/>
    <property type="match status" value="1"/>
</dbReference>
<dbReference type="GO" id="GO:0030036">
    <property type="term" value="P:actin cytoskeleton organization"/>
    <property type="evidence" value="ECO:0007669"/>
    <property type="project" value="TreeGrafter"/>
</dbReference>
<keyword evidence="4" id="KW-0808">Transferase</keyword>
<dbReference type="AlphaFoldDB" id="A0AA36CY43"/>
<keyword evidence="6" id="KW-0418">Kinase</keyword>
<evidence type="ECO:0000256" key="7">
    <source>
        <dbReference type="ARBA" id="ARBA00022840"/>
    </source>
</evidence>
<keyword evidence="7 9" id="KW-0067">ATP-binding</keyword>
<evidence type="ECO:0000256" key="6">
    <source>
        <dbReference type="ARBA" id="ARBA00022777"/>
    </source>
</evidence>
<comment type="cofactor">
    <cofactor evidence="2">
        <name>Mg(2+)</name>
        <dbReference type="ChEBI" id="CHEBI:18420"/>
    </cofactor>
</comment>
<keyword evidence="12" id="KW-1185">Reference proteome</keyword>
<evidence type="ECO:0000256" key="2">
    <source>
        <dbReference type="ARBA" id="ARBA00001946"/>
    </source>
</evidence>
<dbReference type="GO" id="GO:0005737">
    <property type="term" value="C:cytoplasm"/>
    <property type="evidence" value="ECO:0007669"/>
    <property type="project" value="TreeGrafter"/>
</dbReference>
<sequence length="566" mass="63563">MLLPVPVSRPWYHDENTFPFANLPSKSTLLKCSSVASTSNDSENEWDSPSYTPSARALGRLFAPHDFDILESLGEGFFSFVHKIRVRTTGELFVLKVAKGGGSRRDEHTTIAREMSILRRLSHHSVLGLRGVCVERSKFGWDVHLLTDYCDGGSLQRVLLDAQRPMRWAERIAYAIDISDALDHLHSRRIIHRDLTSMNVLLRKRVNGPQNPPSWDRAIVSDFGLSCEFPRDDEILPQVGTTYYMSPECLNEKYYNQQTDVFSYGLILCQLIARIDADPECGLHRTKNFGLNYVRFATYCPPDTPLSLLKLAFSCCLMNPDSRPSFEKISRELEQMKLSRPPSPGILRKLQANARVTRSRSDAALRRAPSLRLRGSKAACLATRCIYPVSEGVPISKPPTTSAVEELARNFVPERSTEQMESSGNPFLTDERFRERKLVGPHRCRMSSSSTGAMQSSLRQLIRRCASLPTGIEQLLPLDEDDNFAPVEEGSGPGAIPMAFRDSDMVFMDRAKPVCRKGHLEIQPGHHTTHSHRFWEAQTAASAPQAMTPTDSSITSPVVLQGWFTQ</sequence>
<dbReference type="PANTHER" id="PTHR46485:SF5">
    <property type="entry name" value="CENTER DIVIDER, ISOFORM A"/>
    <property type="match status" value="1"/>
</dbReference>
<dbReference type="GO" id="GO:0046872">
    <property type="term" value="F:metal ion binding"/>
    <property type="evidence" value="ECO:0007669"/>
    <property type="project" value="UniProtKB-KW"/>
</dbReference>
<dbReference type="Gene3D" id="1.10.510.10">
    <property type="entry name" value="Transferase(Phosphotransferase) domain 1"/>
    <property type="match status" value="1"/>
</dbReference>
<dbReference type="InterPro" id="IPR011009">
    <property type="entry name" value="Kinase-like_dom_sf"/>
</dbReference>
<protein>
    <recommendedName>
        <fullName evidence="10">Protein kinase domain-containing protein</fullName>
    </recommendedName>
</protein>
<accession>A0AA36CY43</accession>
<comment type="cofactor">
    <cofactor evidence="1">
        <name>Mn(2+)</name>
        <dbReference type="ChEBI" id="CHEBI:29035"/>
    </cofactor>
</comment>
<feature type="binding site" evidence="9">
    <location>
        <position position="96"/>
    </location>
    <ligand>
        <name>ATP</name>
        <dbReference type="ChEBI" id="CHEBI:30616"/>
    </ligand>
</feature>